<evidence type="ECO:0000313" key="1">
    <source>
        <dbReference type="EMBL" id="KAJ8504205.1"/>
    </source>
</evidence>
<dbReference type="Proteomes" id="UP001222027">
    <property type="component" value="Unassembled WGS sequence"/>
</dbReference>
<dbReference type="InterPro" id="IPR049065">
    <property type="entry name" value="Nakanori"/>
</dbReference>
<accession>A0AAV8RC27</accession>
<name>A0AAV8RC27_ENSVE</name>
<evidence type="ECO:0008006" key="3">
    <source>
        <dbReference type="Google" id="ProtNLM"/>
    </source>
</evidence>
<evidence type="ECO:0000313" key="2">
    <source>
        <dbReference type="Proteomes" id="UP001222027"/>
    </source>
</evidence>
<reference evidence="1 2" key="1">
    <citation type="submission" date="2022-12" db="EMBL/GenBank/DDBJ databases">
        <title>Chromosome-scale assembly of the Ensete ventricosum genome.</title>
        <authorList>
            <person name="Dussert Y."/>
            <person name="Stocks J."/>
            <person name="Wendawek A."/>
            <person name="Woldeyes F."/>
            <person name="Nichols R.A."/>
            <person name="Borrell J.S."/>
        </authorList>
    </citation>
    <scope>NUCLEOTIDE SEQUENCE [LARGE SCALE GENOMIC DNA]</scope>
    <source>
        <strain evidence="2">cv. Maze</strain>
        <tissue evidence="1">Seeds</tissue>
    </source>
</reference>
<comment type="caution">
    <text evidence="1">The sequence shown here is derived from an EMBL/GenBank/DDBJ whole genome shotgun (WGS) entry which is preliminary data.</text>
</comment>
<dbReference type="AlphaFoldDB" id="A0AAV8RC27"/>
<dbReference type="Pfam" id="PF21230">
    <property type="entry name" value="Nakanori"/>
    <property type="match status" value="1"/>
</dbReference>
<gene>
    <name evidence="1" type="ORF">OPV22_005091</name>
</gene>
<protein>
    <recommendedName>
        <fullName evidence="3">23 kDa jasmonate-induced protein-like</fullName>
    </recommendedName>
</protein>
<sequence length="227" mass="24999">MANSVFGDPINTERAALGTANNVFGDPITDETLEGDTEYAKKLRKLRAAMALDTQMTGNKYESALKYVRDIKEKWGNGVSTLCLLYNATGEPLTLHTTHDWYGHIYDQSPYPMQIGNGQWGAFFHVKRSATPDGSNAAAVYRGKNDVGEDTDSLLFWDNPWNKASYSNKAYAEINQAGYYDNIDWGAIAVKGSNAGSQYRAAWKGCVSTVVIESGTTAKYEATLTFE</sequence>
<dbReference type="InterPro" id="IPR053085">
    <property type="entry name" value="Jasmonate-induced_protein"/>
</dbReference>
<proteinExistence type="predicted"/>
<dbReference type="Gene3D" id="2.60.270.50">
    <property type="match status" value="1"/>
</dbReference>
<keyword evidence="2" id="KW-1185">Reference proteome</keyword>
<organism evidence="1 2">
    <name type="scientific">Ensete ventricosum</name>
    <name type="common">Abyssinian banana</name>
    <name type="synonym">Musa ensete</name>
    <dbReference type="NCBI Taxonomy" id="4639"/>
    <lineage>
        <taxon>Eukaryota</taxon>
        <taxon>Viridiplantae</taxon>
        <taxon>Streptophyta</taxon>
        <taxon>Embryophyta</taxon>
        <taxon>Tracheophyta</taxon>
        <taxon>Spermatophyta</taxon>
        <taxon>Magnoliopsida</taxon>
        <taxon>Liliopsida</taxon>
        <taxon>Zingiberales</taxon>
        <taxon>Musaceae</taxon>
        <taxon>Ensete</taxon>
    </lineage>
</organism>
<dbReference type="PANTHER" id="PTHR36482:SF5">
    <property type="entry name" value="23 KDA JASMONATE-INDUCED PROTEIN-LIKE"/>
    <property type="match status" value="1"/>
</dbReference>
<dbReference type="EMBL" id="JAQQAF010000002">
    <property type="protein sequence ID" value="KAJ8504205.1"/>
    <property type="molecule type" value="Genomic_DNA"/>
</dbReference>
<dbReference type="PANTHER" id="PTHR36482">
    <property type="entry name" value="OSJNBA0024J22.15 PROTEIN"/>
    <property type="match status" value="1"/>
</dbReference>